<protein>
    <recommendedName>
        <fullName evidence="7">Flagellar assembly protein T N-terminal domain-containing protein</fullName>
    </recommendedName>
</protein>
<dbReference type="InterPro" id="IPR032370">
    <property type="entry name" value="FlgT_N"/>
</dbReference>
<reference evidence="6" key="1">
    <citation type="submission" date="2014-12" db="EMBL/GenBank/DDBJ databases">
        <title>Complete genome sequence of a multi-drug resistant Klebsiella pneumoniae.</title>
        <authorList>
            <person name="Hua X."/>
            <person name="Chen Q."/>
            <person name="Li X."/>
            <person name="Feng Y."/>
            <person name="Ruan Z."/>
            <person name="Yu Y."/>
        </authorList>
    </citation>
    <scope>NUCLEOTIDE SEQUENCE [LARGE SCALE GENOMIC DNA]</scope>
    <source>
        <strain evidence="6">5.12</strain>
    </source>
</reference>
<dbReference type="RefSeq" id="WP_075610636.1">
    <property type="nucleotide sequence ID" value="NZ_CP052766.1"/>
</dbReference>
<dbReference type="Pfam" id="PF16539">
    <property type="entry name" value="FlgT_M"/>
    <property type="match status" value="1"/>
</dbReference>
<dbReference type="OrthoDB" id="8778507at2"/>
<evidence type="ECO:0000313" key="6">
    <source>
        <dbReference type="Proteomes" id="UP000219285"/>
    </source>
</evidence>
<dbReference type="InterPro" id="IPR038165">
    <property type="entry name" value="FlgT_C_sf"/>
</dbReference>
<dbReference type="InterPro" id="IPR032388">
    <property type="entry name" value="FlgT_C"/>
</dbReference>
<feature type="chain" id="PRO_5028965114" description="Flagellar assembly protein T N-terminal domain-containing protein" evidence="1">
    <location>
        <begin position="32"/>
        <end position="393"/>
    </location>
</feature>
<accession>A0A6M4MI64</accession>
<dbReference type="Pfam" id="PF16538">
    <property type="entry name" value="FlgT_C"/>
    <property type="match status" value="1"/>
</dbReference>
<dbReference type="AlphaFoldDB" id="A0A6M4MI64"/>
<dbReference type="Gene3D" id="3.30.1660.40">
    <property type="entry name" value="FlgT, N-terminal domain"/>
    <property type="match status" value="1"/>
</dbReference>
<feature type="domain" description="Flagellar assembly protein T N-terminal" evidence="4">
    <location>
        <begin position="32"/>
        <end position="119"/>
    </location>
</feature>
<feature type="signal peptide" evidence="1">
    <location>
        <begin position="1"/>
        <end position="31"/>
    </location>
</feature>
<dbReference type="Pfam" id="PF16548">
    <property type="entry name" value="FlgT_N"/>
    <property type="match status" value="1"/>
</dbReference>
<evidence type="ECO:0008006" key="7">
    <source>
        <dbReference type="Google" id="ProtNLM"/>
    </source>
</evidence>
<feature type="domain" description="Flagellar assembly protein T middle" evidence="3">
    <location>
        <begin position="123"/>
        <end position="273"/>
    </location>
</feature>
<evidence type="ECO:0000259" key="3">
    <source>
        <dbReference type="Pfam" id="PF16539"/>
    </source>
</evidence>
<keyword evidence="1" id="KW-0732">Signal</keyword>
<evidence type="ECO:0000313" key="5">
    <source>
        <dbReference type="EMBL" id="QJR81796.1"/>
    </source>
</evidence>
<dbReference type="EMBL" id="CP052766">
    <property type="protein sequence ID" value="QJR81796.1"/>
    <property type="molecule type" value="Genomic_DNA"/>
</dbReference>
<reference evidence="5 6" key="2">
    <citation type="submission" date="2020-04" db="EMBL/GenBank/DDBJ databases">
        <title>Complete genome sequence of Alteromonas pelagimontana 5.12T.</title>
        <authorList>
            <person name="Sinha R.K."/>
            <person name="Krishnan K.P."/>
            <person name="Kurian J.P."/>
        </authorList>
    </citation>
    <scope>NUCLEOTIDE SEQUENCE [LARGE SCALE GENOMIC DNA]</scope>
    <source>
        <strain evidence="5 6">5.12</strain>
    </source>
</reference>
<dbReference type="KEGG" id="apel:CA267_014030"/>
<proteinExistence type="predicted"/>
<dbReference type="InterPro" id="IPR032386">
    <property type="entry name" value="FlgT_M"/>
</dbReference>
<sequence>MFQFFPPSRLKRKFIAVLFCLPGFWHGQVSAAWFEAQGQALITNNNKEMARHQATQEAIKQALLFAGASVKSVQTLTNGLLANDSLQVTAEGEVNNVELISENWHQDFVTVKIRADIFPQARSCPAATFTKNIATTYFPIQNREQAVDGQLEKLSQSVVRKLRDQFAALSDSVSINGIAPYTAQWFDRQVLEQAPALARQQKSQFVLAAVITDLSIHRPAPSSALAFWKSDTAERRFSININLIDGMNGATLLEKDYVLNAPWEYDRFAKVDVTSAAFWGTEYGQRLIALLTDVVENVKEILICQPATGRVIDVNNERIQVSIGREHGIKVGDELFLYQTKQVKDPHGLSFLQYNLYPTKVKVTAAYADSATVEALDNGILVNIQPNDFVAKR</sequence>
<evidence type="ECO:0000259" key="2">
    <source>
        <dbReference type="Pfam" id="PF16538"/>
    </source>
</evidence>
<feature type="domain" description="Flagellar assembly protein T C-terminal" evidence="2">
    <location>
        <begin position="316"/>
        <end position="392"/>
    </location>
</feature>
<dbReference type="Gene3D" id="3.40.50.10610">
    <property type="entry name" value="ABC-type transport auxiliary lipoprotein component"/>
    <property type="match status" value="1"/>
</dbReference>
<dbReference type="Gene3D" id="2.40.10.410">
    <property type="entry name" value="FlgT, C-terminal domain"/>
    <property type="match status" value="1"/>
</dbReference>
<keyword evidence="6" id="KW-1185">Reference proteome</keyword>
<dbReference type="InterPro" id="IPR038180">
    <property type="entry name" value="FlgT_N_sf"/>
</dbReference>
<gene>
    <name evidence="5" type="ORF">CA267_014030</name>
</gene>
<dbReference type="Proteomes" id="UP000219285">
    <property type="component" value="Chromosome"/>
</dbReference>
<evidence type="ECO:0000259" key="4">
    <source>
        <dbReference type="Pfam" id="PF16548"/>
    </source>
</evidence>
<organism evidence="5 6">
    <name type="scientific">Alteromonas pelagimontana</name>
    <dbReference type="NCBI Taxonomy" id="1858656"/>
    <lineage>
        <taxon>Bacteria</taxon>
        <taxon>Pseudomonadati</taxon>
        <taxon>Pseudomonadota</taxon>
        <taxon>Gammaproteobacteria</taxon>
        <taxon>Alteromonadales</taxon>
        <taxon>Alteromonadaceae</taxon>
        <taxon>Alteromonas/Salinimonas group</taxon>
        <taxon>Alteromonas</taxon>
    </lineage>
</organism>
<evidence type="ECO:0000256" key="1">
    <source>
        <dbReference type="SAM" id="SignalP"/>
    </source>
</evidence>
<name>A0A6M4MI64_9ALTE</name>